<evidence type="ECO:0000256" key="3">
    <source>
        <dbReference type="ARBA" id="ARBA00022723"/>
    </source>
</evidence>
<dbReference type="SUPFAM" id="SSF52242">
    <property type="entry name" value="Cobalamin (vitamin B12)-binding domain"/>
    <property type="match status" value="1"/>
</dbReference>
<evidence type="ECO:0000313" key="9">
    <source>
        <dbReference type="Proteomes" id="UP000018857"/>
    </source>
</evidence>
<keyword evidence="5" id="KW-0411">Iron-sulfur</keyword>
<dbReference type="Proteomes" id="UP000018857">
    <property type="component" value="Unassembled WGS sequence"/>
</dbReference>
<comment type="caution">
    <text evidence="8">The sequence shown here is derived from an EMBL/GenBank/DDBJ whole genome shotgun (WGS) entry which is preliminary data.</text>
</comment>
<keyword evidence="2" id="KW-0949">S-adenosyl-L-methionine</keyword>
<evidence type="ECO:0000256" key="2">
    <source>
        <dbReference type="ARBA" id="ARBA00022691"/>
    </source>
</evidence>
<name>W1RT06_9GAMM</name>
<evidence type="ECO:0000259" key="7">
    <source>
        <dbReference type="PROSITE" id="PS51918"/>
    </source>
</evidence>
<dbReference type="Pfam" id="PF04055">
    <property type="entry name" value="Radical_SAM"/>
    <property type="match status" value="1"/>
</dbReference>
<dbReference type="GO" id="GO:0051536">
    <property type="term" value="F:iron-sulfur cluster binding"/>
    <property type="evidence" value="ECO:0007669"/>
    <property type="project" value="UniProtKB-KW"/>
</dbReference>
<dbReference type="SMART" id="SM00729">
    <property type="entry name" value="Elp3"/>
    <property type="match status" value="1"/>
</dbReference>
<sequence>MTVLLMTPPMTQLNTPYPATAYLTGFLRSRGYEAVQRDPAIELFLEMMTAPALDIIRQHVEDNFESFEDDELPDVIYTFMAEFDRYRLAVEPVIRFLQGKDPSLALRIVSRRFLPEGPAFDAIAQMEAVSGDILKTAFGSLGLQDKAKYLATLFINDLSAVITQGVDPYFEVSRYGERLAAANPSFDSLYETVMGEPSFSSEILEQLVEMYLEETQPSVVALTVPFPGNMLGALRIAQTCKAINPDIPIVMGGGFVNTELRALKDPRVFEFIDFICLDDGERPFMTLLEYFDGKRDIDDLVRTYFLAENDNGEQYVHYNENAELHDIPQTDVGTPIYDGLPLTEYLSLCEMLNPMHRIWSDGRWNKLTIAHGCYWRKCSFCDVTLDYIDRYDAAGADILVDRIEELIEETGQTGFHFVDEAAPPKALFALARRLIERGVVISWWGNIRFEKTFTPERCQLLADSGCVAVSGGLEVASDRLLKLMKKGVSVEQVARVTKAFSEADILVHAYLMYGFPTQTEQETIDALEMVRQMMAQGCFQSAFWHRFAATAHSPIGINPEEFGITLAERPDILFAENDVDFTDPTGTNHEMLGEGLRKALYNYMHGIGYDQSMDFWFELPVKRTLVKKDLISNAIHNLIVSS</sequence>
<protein>
    <submittedName>
        <fullName evidence="8">Fe-S oxidoreductase</fullName>
    </submittedName>
</protein>
<dbReference type="GO" id="GO:0046872">
    <property type="term" value="F:metal ion binding"/>
    <property type="evidence" value="ECO:0007669"/>
    <property type="project" value="UniProtKB-KW"/>
</dbReference>
<organism evidence="8 9">
    <name type="scientific">Marinomonas profundimaris</name>
    <dbReference type="NCBI Taxonomy" id="1208321"/>
    <lineage>
        <taxon>Bacteria</taxon>
        <taxon>Pseudomonadati</taxon>
        <taxon>Pseudomonadota</taxon>
        <taxon>Gammaproteobacteria</taxon>
        <taxon>Oceanospirillales</taxon>
        <taxon>Oceanospirillaceae</taxon>
        <taxon>Marinomonas</taxon>
    </lineage>
</organism>
<evidence type="ECO:0000256" key="4">
    <source>
        <dbReference type="ARBA" id="ARBA00023004"/>
    </source>
</evidence>
<dbReference type="Gene3D" id="3.40.50.280">
    <property type="entry name" value="Cobalamin-binding domain"/>
    <property type="match status" value="1"/>
</dbReference>
<comment type="cofactor">
    <cofactor evidence="1">
        <name>[4Fe-4S] cluster</name>
        <dbReference type="ChEBI" id="CHEBI:49883"/>
    </cofactor>
</comment>
<dbReference type="PANTHER" id="PTHR43409:SF7">
    <property type="entry name" value="BLL1977 PROTEIN"/>
    <property type="match status" value="1"/>
</dbReference>
<dbReference type="InterPro" id="IPR051198">
    <property type="entry name" value="BchE-like"/>
</dbReference>
<dbReference type="SUPFAM" id="SSF102114">
    <property type="entry name" value="Radical SAM enzymes"/>
    <property type="match status" value="1"/>
</dbReference>
<dbReference type="EMBL" id="AYOZ01000023">
    <property type="protein sequence ID" value="ETI59925.1"/>
    <property type="molecule type" value="Genomic_DNA"/>
</dbReference>
<evidence type="ECO:0000256" key="1">
    <source>
        <dbReference type="ARBA" id="ARBA00001966"/>
    </source>
</evidence>
<evidence type="ECO:0000256" key="5">
    <source>
        <dbReference type="ARBA" id="ARBA00023014"/>
    </source>
</evidence>
<dbReference type="GO" id="GO:0003824">
    <property type="term" value="F:catalytic activity"/>
    <property type="evidence" value="ECO:0007669"/>
    <property type="project" value="InterPro"/>
</dbReference>
<dbReference type="InterPro" id="IPR023404">
    <property type="entry name" value="rSAM_horseshoe"/>
</dbReference>
<dbReference type="Gene3D" id="3.80.30.20">
    <property type="entry name" value="tm_1862 like domain"/>
    <property type="match status" value="1"/>
</dbReference>
<gene>
    <name evidence="8" type="ORF">D104_11890</name>
</gene>
<dbReference type="PANTHER" id="PTHR43409">
    <property type="entry name" value="ANAEROBIC MAGNESIUM-PROTOPORPHYRIN IX MONOMETHYL ESTER CYCLASE-RELATED"/>
    <property type="match status" value="1"/>
</dbReference>
<dbReference type="InterPro" id="IPR058240">
    <property type="entry name" value="rSAM_sf"/>
</dbReference>
<dbReference type="SFLD" id="SFLDG01082">
    <property type="entry name" value="B12-binding_domain_containing"/>
    <property type="match status" value="1"/>
</dbReference>
<evidence type="ECO:0000259" key="6">
    <source>
        <dbReference type="PROSITE" id="PS51332"/>
    </source>
</evidence>
<feature type="domain" description="B12-binding" evidence="6">
    <location>
        <begin position="160"/>
        <end position="298"/>
    </location>
</feature>
<dbReference type="InterPro" id="IPR006158">
    <property type="entry name" value="Cobalamin-bd"/>
</dbReference>
<accession>W1RT06</accession>
<keyword evidence="4" id="KW-0408">Iron</keyword>
<keyword evidence="9" id="KW-1185">Reference proteome</keyword>
<keyword evidence="3" id="KW-0479">Metal-binding</keyword>
<dbReference type="AlphaFoldDB" id="W1RT06"/>
<feature type="domain" description="Radical SAM core" evidence="7">
    <location>
        <begin position="359"/>
        <end position="580"/>
    </location>
</feature>
<proteinExistence type="predicted"/>
<dbReference type="eggNOG" id="COG1032">
    <property type="taxonomic scope" value="Bacteria"/>
</dbReference>
<dbReference type="SFLD" id="SFLDS00029">
    <property type="entry name" value="Radical_SAM"/>
    <property type="match status" value="1"/>
</dbReference>
<reference evidence="8 9" key="1">
    <citation type="journal article" date="2014" name="Genome Announc.">
        <title>Draft Genome Sequence of Marinomonas sp. Strain D104, a Polycyclic Aromatic Hydrocarbon-Degrading Bacterium from the Deep-Sea Sediment of the Arctic Ocean.</title>
        <authorList>
            <person name="Dong C."/>
            <person name="Bai X."/>
            <person name="Lai Q."/>
            <person name="Xie Y."/>
            <person name="Chen X."/>
            <person name="Shao Z."/>
        </authorList>
    </citation>
    <scope>NUCLEOTIDE SEQUENCE [LARGE SCALE GENOMIC DNA]</scope>
    <source>
        <strain evidence="8 9">D104</strain>
    </source>
</reference>
<dbReference type="PATRIC" id="fig|1208321.3.peg.2370"/>
<dbReference type="GO" id="GO:0031419">
    <property type="term" value="F:cobalamin binding"/>
    <property type="evidence" value="ECO:0007669"/>
    <property type="project" value="InterPro"/>
</dbReference>
<dbReference type="PROSITE" id="PS51918">
    <property type="entry name" value="RADICAL_SAM"/>
    <property type="match status" value="1"/>
</dbReference>
<dbReference type="STRING" id="1208321.D104_11890"/>
<dbReference type="PROSITE" id="PS51332">
    <property type="entry name" value="B12_BINDING"/>
    <property type="match status" value="1"/>
</dbReference>
<dbReference type="InterPro" id="IPR036724">
    <property type="entry name" value="Cobalamin-bd_sf"/>
</dbReference>
<evidence type="ECO:0000313" key="8">
    <source>
        <dbReference type="EMBL" id="ETI59925.1"/>
    </source>
</evidence>
<dbReference type="GO" id="GO:0005829">
    <property type="term" value="C:cytosol"/>
    <property type="evidence" value="ECO:0007669"/>
    <property type="project" value="TreeGrafter"/>
</dbReference>
<dbReference type="InterPro" id="IPR006638">
    <property type="entry name" value="Elp3/MiaA/NifB-like_rSAM"/>
</dbReference>
<dbReference type="InterPro" id="IPR007197">
    <property type="entry name" value="rSAM"/>
</dbReference>
<dbReference type="OrthoDB" id="9777636at2"/>